<dbReference type="Proteomes" id="UP000216840">
    <property type="component" value="Unassembled WGS sequence"/>
</dbReference>
<proteinExistence type="predicted"/>
<comment type="caution">
    <text evidence="3">The sequence shown here is derived from an EMBL/GenBank/DDBJ whole genome shotgun (WGS) entry which is preliminary data.</text>
</comment>
<sequence length="376" mass="41078">MKKITLLFLTCLVLQLYAQDHFIIANVKVFDGEAIIEKTSVRIDSGVISEIGASIDTIGTDSIIDGSGKTLMPALSNAHVHAWTPQSLQQAATAGVLNVMDMHGVEPFQLGMRQLKDSTNYARFYVAGYAATAPEGHGTQFGFPVPTLSGPEDAKTFIEARVKANVDHIKIIVEPWKKTLSSETVAAVIKEAHKVKKIAVVHVSRLEDAIDVLTNNADGLVHIWWDNPIEEEQLKSLSKEKTFFVIPTLLTTLKAFESMGEAAQKFMKKEQLLAEVKKLHQAGVPILAGTDPPNLSINYGTDLYKELQLLRDAGLSPIEVLKAGTSNITRAFSLENTGYVKVGYNADLLLIEGDVTEEISAIENVNTVWKKGAKVN</sequence>
<dbReference type="Gene3D" id="1.20.58.520">
    <property type="entry name" value="Amidohydrolase"/>
    <property type="match status" value="1"/>
</dbReference>
<name>A0A265UXN4_9FLAO</name>
<dbReference type="PANTHER" id="PTHR43135">
    <property type="entry name" value="ALPHA-D-RIBOSE 1-METHYLPHOSPHONATE 5-TRIPHOSPHATE DIPHOSPHATASE"/>
    <property type="match status" value="1"/>
</dbReference>
<dbReference type="Gene3D" id="3.30.110.90">
    <property type="entry name" value="Amidohydrolase"/>
    <property type="match status" value="1"/>
</dbReference>
<dbReference type="SUPFAM" id="SSF51556">
    <property type="entry name" value="Metallo-dependent hydrolases"/>
    <property type="match status" value="1"/>
</dbReference>
<dbReference type="SUPFAM" id="SSF51338">
    <property type="entry name" value="Composite domain of metallo-dependent hydrolases"/>
    <property type="match status" value="1"/>
</dbReference>
<dbReference type="OrthoDB" id="9797498at2"/>
<dbReference type="InterPro" id="IPR032466">
    <property type="entry name" value="Metal_Hydrolase"/>
</dbReference>
<gene>
    <name evidence="3" type="ORF">CA834_05510</name>
</gene>
<dbReference type="Gene3D" id="3.40.50.10910">
    <property type="entry name" value="Amidohydrolase"/>
    <property type="match status" value="1"/>
</dbReference>
<evidence type="ECO:0000256" key="1">
    <source>
        <dbReference type="SAM" id="SignalP"/>
    </source>
</evidence>
<dbReference type="InterPro" id="IPR006680">
    <property type="entry name" value="Amidohydro-rel"/>
</dbReference>
<evidence type="ECO:0000259" key="2">
    <source>
        <dbReference type="Pfam" id="PF01979"/>
    </source>
</evidence>
<dbReference type="Pfam" id="PF01979">
    <property type="entry name" value="Amidohydro_1"/>
    <property type="match status" value="1"/>
</dbReference>
<dbReference type="Gene3D" id="2.30.40.10">
    <property type="entry name" value="Urease, subunit C, domain 1"/>
    <property type="match status" value="1"/>
</dbReference>
<keyword evidence="3" id="KW-0378">Hydrolase</keyword>
<dbReference type="InterPro" id="IPR011059">
    <property type="entry name" value="Metal-dep_hydrolase_composite"/>
</dbReference>
<feature type="signal peptide" evidence="1">
    <location>
        <begin position="1"/>
        <end position="18"/>
    </location>
</feature>
<dbReference type="InterPro" id="IPR051781">
    <property type="entry name" value="Metallo-dep_Hydrolase"/>
</dbReference>
<keyword evidence="1" id="KW-0732">Signal</keyword>
<dbReference type="GO" id="GO:0016810">
    <property type="term" value="F:hydrolase activity, acting on carbon-nitrogen (but not peptide) bonds"/>
    <property type="evidence" value="ECO:0007669"/>
    <property type="project" value="InterPro"/>
</dbReference>
<evidence type="ECO:0000313" key="4">
    <source>
        <dbReference type="Proteomes" id="UP000216840"/>
    </source>
</evidence>
<dbReference type="RefSeq" id="WP_094967664.1">
    <property type="nucleotide sequence ID" value="NZ_NGJN01000002.1"/>
</dbReference>
<dbReference type="AlphaFoldDB" id="A0A265UXN4"/>
<dbReference type="EMBL" id="NGJN01000002">
    <property type="protein sequence ID" value="OZV70075.1"/>
    <property type="molecule type" value="Genomic_DNA"/>
</dbReference>
<reference evidence="3 4" key="1">
    <citation type="submission" date="2017-05" db="EMBL/GenBank/DDBJ databases">
        <title>The draft genome sequence of Idiomarina salinarum WNB302.</title>
        <authorList>
            <person name="Sun Y."/>
            <person name="Chen B."/>
            <person name="Du Z."/>
        </authorList>
    </citation>
    <scope>NUCLEOTIDE SEQUENCE [LARGE SCALE GENOMIC DNA]</scope>
    <source>
        <strain evidence="3 4">WNB302</strain>
    </source>
</reference>
<feature type="domain" description="Amidohydrolase-related" evidence="2">
    <location>
        <begin position="70"/>
        <end position="373"/>
    </location>
</feature>
<accession>A0A265UXN4</accession>
<protein>
    <submittedName>
        <fullName evidence="3">Amidohydrolase</fullName>
    </submittedName>
</protein>
<organism evidence="3 4">
    <name type="scientific">Winogradskyella aurantia</name>
    <dbReference type="NCBI Taxonomy" id="1915063"/>
    <lineage>
        <taxon>Bacteria</taxon>
        <taxon>Pseudomonadati</taxon>
        <taxon>Bacteroidota</taxon>
        <taxon>Flavobacteriia</taxon>
        <taxon>Flavobacteriales</taxon>
        <taxon>Flavobacteriaceae</taxon>
        <taxon>Winogradskyella</taxon>
    </lineage>
</organism>
<feature type="chain" id="PRO_5012763354" evidence="1">
    <location>
        <begin position="19"/>
        <end position="376"/>
    </location>
</feature>
<keyword evidence="4" id="KW-1185">Reference proteome</keyword>
<dbReference type="PANTHER" id="PTHR43135:SF3">
    <property type="entry name" value="ALPHA-D-RIBOSE 1-METHYLPHOSPHONATE 5-TRIPHOSPHATE DIPHOSPHATASE"/>
    <property type="match status" value="1"/>
</dbReference>
<evidence type="ECO:0000313" key="3">
    <source>
        <dbReference type="EMBL" id="OZV70075.1"/>
    </source>
</evidence>